<dbReference type="PANTHER" id="PTHR45959:SF2">
    <property type="entry name" value="BHLH TRANSCRIPTION FACTOR"/>
    <property type="match status" value="1"/>
</dbReference>
<dbReference type="PROSITE" id="PS50888">
    <property type="entry name" value="BHLH"/>
    <property type="match status" value="1"/>
</dbReference>
<keyword evidence="5" id="KW-0175">Coiled coil</keyword>
<name>A0ABR0CJX6_9LAMI</name>
<comment type="subcellular location">
    <subcellularLocation>
        <location evidence="1">Nucleus</location>
    </subcellularLocation>
</comment>
<feature type="domain" description="BHLH" evidence="6">
    <location>
        <begin position="84"/>
        <end position="133"/>
    </location>
</feature>
<comment type="caution">
    <text evidence="7">The sequence shown here is derived from an EMBL/GenBank/DDBJ whole genome shotgun (WGS) entry which is preliminary data.</text>
</comment>
<dbReference type="Proteomes" id="UP001291926">
    <property type="component" value="Unassembled WGS sequence"/>
</dbReference>
<sequence length="251" mass="28247">MNSSENPWLSELEVENSILNMDGSDHVMDSFEEEFAAVNNGGYLNPEEEAAVSEIFKSYNVNSEELIQFRAKPTKKKSRVRPPSQTYDHIIAERKRREQLSQLFIALSAIVPGLKKTDKSSVLGDAIKYLKHLQERVEKLEEQAANQTMQSAVLVKKSQIIEEDEGSSDEKCGTSEEQMLPEIEARVCSNNILLRIQCEKHKGVLVNLLSKLDTLDLVVVSTNVIPFGNLALDITIIAEVSSFFFFPFCSF</sequence>
<dbReference type="SMART" id="SM00353">
    <property type="entry name" value="HLH"/>
    <property type="match status" value="1"/>
</dbReference>
<evidence type="ECO:0000313" key="7">
    <source>
        <dbReference type="EMBL" id="KAK4477421.1"/>
    </source>
</evidence>
<dbReference type="InterPro" id="IPR011598">
    <property type="entry name" value="bHLH_dom"/>
</dbReference>
<keyword evidence="8" id="KW-1185">Reference proteome</keyword>
<dbReference type="Pfam" id="PF00010">
    <property type="entry name" value="HLH"/>
    <property type="match status" value="1"/>
</dbReference>
<evidence type="ECO:0000256" key="1">
    <source>
        <dbReference type="ARBA" id="ARBA00004123"/>
    </source>
</evidence>
<keyword evidence="4" id="KW-0539">Nucleus</keyword>
<evidence type="ECO:0000256" key="5">
    <source>
        <dbReference type="SAM" id="Coils"/>
    </source>
</evidence>
<protein>
    <recommendedName>
        <fullName evidence="6">BHLH domain-containing protein</fullName>
    </recommendedName>
</protein>
<keyword evidence="2" id="KW-0805">Transcription regulation</keyword>
<gene>
    <name evidence="7" type="ORF">RD792_016642</name>
</gene>
<dbReference type="InterPro" id="IPR036638">
    <property type="entry name" value="HLH_DNA-bd_sf"/>
</dbReference>
<accession>A0ABR0CJX6</accession>
<evidence type="ECO:0000256" key="2">
    <source>
        <dbReference type="ARBA" id="ARBA00023015"/>
    </source>
</evidence>
<dbReference type="PANTHER" id="PTHR45959">
    <property type="entry name" value="BHLH TRANSCRIPTION FACTOR"/>
    <property type="match status" value="1"/>
</dbReference>
<evidence type="ECO:0000259" key="6">
    <source>
        <dbReference type="PROSITE" id="PS50888"/>
    </source>
</evidence>
<evidence type="ECO:0000256" key="4">
    <source>
        <dbReference type="ARBA" id="ARBA00023242"/>
    </source>
</evidence>
<organism evidence="7 8">
    <name type="scientific">Penstemon davidsonii</name>
    <dbReference type="NCBI Taxonomy" id="160366"/>
    <lineage>
        <taxon>Eukaryota</taxon>
        <taxon>Viridiplantae</taxon>
        <taxon>Streptophyta</taxon>
        <taxon>Embryophyta</taxon>
        <taxon>Tracheophyta</taxon>
        <taxon>Spermatophyta</taxon>
        <taxon>Magnoliopsida</taxon>
        <taxon>eudicotyledons</taxon>
        <taxon>Gunneridae</taxon>
        <taxon>Pentapetalae</taxon>
        <taxon>asterids</taxon>
        <taxon>lamiids</taxon>
        <taxon>Lamiales</taxon>
        <taxon>Plantaginaceae</taxon>
        <taxon>Cheloneae</taxon>
        <taxon>Penstemon</taxon>
    </lineage>
</organism>
<proteinExistence type="predicted"/>
<feature type="coiled-coil region" evidence="5">
    <location>
        <begin position="123"/>
        <end position="150"/>
    </location>
</feature>
<dbReference type="SUPFAM" id="SSF47459">
    <property type="entry name" value="HLH, helix-loop-helix DNA-binding domain"/>
    <property type="match status" value="1"/>
</dbReference>
<reference evidence="7 8" key="1">
    <citation type="journal article" date="2023" name="bioRxiv">
        <title>Genome report: Whole genome sequence and annotation of Penstemon davidsonii.</title>
        <authorList>
            <person name="Ostevik K.L."/>
            <person name="Alabady M."/>
            <person name="Zhang M."/>
            <person name="Rausher M.D."/>
        </authorList>
    </citation>
    <scope>NUCLEOTIDE SEQUENCE [LARGE SCALE GENOMIC DNA]</scope>
    <source>
        <strain evidence="7">DNT005</strain>
        <tissue evidence="7">Whole leaf</tissue>
    </source>
</reference>
<dbReference type="EMBL" id="JAYDYQ010002688">
    <property type="protein sequence ID" value="KAK4477421.1"/>
    <property type="molecule type" value="Genomic_DNA"/>
</dbReference>
<keyword evidence="3" id="KW-0804">Transcription</keyword>
<evidence type="ECO:0000313" key="8">
    <source>
        <dbReference type="Proteomes" id="UP001291926"/>
    </source>
</evidence>
<dbReference type="Gene3D" id="4.10.280.10">
    <property type="entry name" value="Helix-loop-helix DNA-binding domain"/>
    <property type="match status" value="1"/>
</dbReference>
<evidence type="ECO:0000256" key="3">
    <source>
        <dbReference type="ARBA" id="ARBA00023163"/>
    </source>
</evidence>
<dbReference type="InterPro" id="IPR052610">
    <property type="entry name" value="bHLH_transcription_regulator"/>
</dbReference>